<sequence>MVKMKYIIANFKMNATEELINHFLNNLISFDEQKLTIGLAPGDLYLKTFVDLSQTKKVKLYAQNPSAYSKGPYTGQISCLQLLDSNIKNTLVGHSEIRIDCSQSIIDQKTKICMDLLDQVIICIGEPLDVYEQKKSLSFVLSQLANVINYKGLKKIIIAYEPIWAIGTNLTLDLKHINHMIEGIKTYLYNCTGLNIPILYGGSVNANNIKELCTQKLIDGFLIGNASLDVNNFNQIINACK</sequence>
<comment type="pathway">
    <text evidence="6 7">Carbohydrate biosynthesis; gluconeogenesis.</text>
</comment>
<feature type="binding site" evidence="6">
    <location>
        <begin position="10"/>
        <end position="12"/>
    </location>
    <ligand>
        <name>substrate</name>
    </ligand>
</feature>
<dbReference type="Proteomes" id="UP000253077">
    <property type="component" value="Unassembled WGS sequence"/>
</dbReference>
<dbReference type="PANTHER" id="PTHR21139">
    <property type="entry name" value="TRIOSEPHOSPHATE ISOMERASE"/>
    <property type="match status" value="1"/>
</dbReference>
<dbReference type="GO" id="GO:0019563">
    <property type="term" value="P:glycerol catabolic process"/>
    <property type="evidence" value="ECO:0007669"/>
    <property type="project" value="TreeGrafter"/>
</dbReference>
<comment type="function">
    <text evidence="6">Involved in the gluconeogenesis. Catalyzes stereospecifically the conversion of dihydroxyacetone phosphate (DHAP) to D-glyceraldehyde-3-phosphate (G3P).</text>
</comment>
<gene>
    <name evidence="6" type="primary">tpiA</name>
    <name evidence="9" type="ORF">DSQ42_00840</name>
    <name evidence="8" type="ORF">FJM05_00840</name>
</gene>
<dbReference type="GO" id="GO:0005829">
    <property type="term" value="C:cytosol"/>
    <property type="evidence" value="ECO:0007669"/>
    <property type="project" value="TreeGrafter"/>
</dbReference>
<evidence type="ECO:0000256" key="3">
    <source>
        <dbReference type="ARBA" id="ARBA00022490"/>
    </source>
</evidence>
<dbReference type="InterPro" id="IPR020861">
    <property type="entry name" value="Triosephosphate_isomerase_AS"/>
</dbReference>
<comment type="subcellular location">
    <subcellularLocation>
        <location evidence="6 7">Cytoplasm</location>
    </subcellularLocation>
</comment>
<feature type="binding site" evidence="6">
    <location>
        <position position="203"/>
    </location>
    <ligand>
        <name>substrate</name>
    </ligand>
</feature>
<dbReference type="InterPro" id="IPR013785">
    <property type="entry name" value="Aldolase_TIM"/>
</dbReference>
<dbReference type="AlphaFoldDB" id="A0AAP9ABN3"/>
<dbReference type="InterPro" id="IPR035990">
    <property type="entry name" value="TIM_sf"/>
</dbReference>
<evidence type="ECO:0000256" key="1">
    <source>
        <dbReference type="ARBA" id="ARBA00007422"/>
    </source>
</evidence>
<dbReference type="GO" id="GO:0004807">
    <property type="term" value="F:triose-phosphate isomerase activity"/>
    <property type="evidence" value="ECO:0007669"/>
    <property type="project" value="UniProtKB-UniRule"/>
</dbReference>
<dbReference type="GO" id="GO:0006094">
    <property type="term" value="P:gluconeogenesis"/>
    <property type="evidence" value="ECO:0007669"/>
    <property type="project" value="UniProtKB-UniRule"/>
</dbReference>
<accession>A0AAP9ABN3</accession>
<evidence type="ECO:0000256" key="6">
    <source>
        <dbReference type="HAMAP-Rule" id="MF_00147"/>
    </source>
</evidence>
<dbReference type="SUPFAM" id="SSF51351">
    <property type="entry name" value="Triosephosphate isomerase (TIM)"/>
    <property type="match status" value="1"/>
</dbReference>
<keyword evidence="3 6" id="KW-0963">Cytoplasm</keyword>
<evidence type="ECO:0000256" key="2">
    <source>
        <dbReference type="ARBA" id="ARBA00022432"/>
    </source>
</evidence>
<organism evidence="8 11">
    <name type="scientific">Ureaplasma urealyticum</name>
    <name type="common">Ureaplasma urealyticum biotype 2</name>
    <dbReference type="NCBI Taxonomy" id="2130"/>
    <lineage>
        <taxon>Bacteria</taxon>
        <taxon>Bacillati</taxon>
        <taxon>Mycoplasmatota</taxon>
        <taxon>Mycoplasmoidales</taxon>
        <taxon>Mycoplasmoidaceae</taxon>
        <taxon>Ureaplasma</taxon>
    </lineage>
</organism>
<dbReference type="GO" id="GO:0046166">
    <property type="term" value="P:glyceraldehyde-3-phosphate biosynthetic process"/>
    <property type="evidence" value="ECO:0007669"/>
    <property type="project" value="TreeGrafter"/>
</dbReference>
<dbReference type="HAMAP" id="MF_00147_B">
    <property type="entry name" value="TIM_B"/>
    <property type="match status" value="1"/>
</dbReference>
<keyword evidence="5 6" id="KW-0413">Isomerase</keyword>
<comment type="caution">
    <text evidence="6">Lacks conserved residue(s) required for the propagation of feature annotation.</text>
</comment>
<dbReference type="InterPro" id="IPR022896">
    <property type="entry name" value="TrioseP_Isoase_bac/euk"/>
</dbReference>
<dbReference type="Gene3D" id="3.20.20.70">
    <property type="entry name" value="Aldolase class I"/>
    <property type="match status" value="1"/>
</dbReference>
<comment type="subunit">
    <text evidence="6 7">Homodimer.</text>
</comment>
<dbReference type="PANTHER" id="PTHR21139:SF42">
    <property type="entry name" value="TRIOSEPHOSPHATE ISOMERASE"/>
    <property type="match status" value="1"/>
</dbReference>
<evidence type="ECO:0000313" key="8">
    <source>
        <dbReference type="EMBL" id="QDI64746.1"/>
    </source>
</evidence>
<dbReference type="EMBL" id="QOKT01000006">
    <property type="protein sequence ID" value="RCJ01342.1"/>
    <property type="molecule type" value="Genomic_DNA"/>
</dbReference>
<dbReference type="GO" id="GO:0006096">
    <property type="term" value="P:glycolytic process"/>
    <property type="evidence" value="ECO:0007669"/>
    <property type="project" value="UniProtKB-UniRule"/>
</dbReference>
<comment type="similarity">
    <text evidence="1 6 7">Belongs to the triosephosphate isomerase family.</text>
</comment>
<evidence type="ECO:0000313" key="9">
    <source>
        <dbReference type="EMBL" id="RCJ01342.1"/>
    </source>
</evidence>
<reference evidence="8 11" key="2">
    <citation type="submission" date="2019-07" db="EMBL/GenBank/DDBJ databases">
        <title>Comparative genomics of three clinical Ureaplasma species: analysis of their core genomes and virulence factors.</title>
        <authorList>
            <person name="Yang T."/>
            <person name="Zhang Y."/>
            <person name="Li X."/>
            <person name="Kong Y."/>
            <person name="Yu H."/>
            <person name="Ruan Z."/>
            <person name="Xie X."/>
            <person name="Zhang J."/>
        </authorList>
    </citation>
    <scope>NUCLEOTIDE SEQUENCE [LARGE SCALE GENOMIC DNA]</scope>
    <source>
        <strain evidence="8 11">132</strain>
    </source>
</reference>
<dbReference type="Pfam" id="PF00121">
    <property type="entry name" value="TIM"/>
    <property type="match status" value="1"/>
</dbReference>
<dbReference type="EMBL" id="CP041200">
    <property type="protein sequence ID" value="QDI64746.1"/>
    <property type="molecule type" value="Genomic_DNA"/>
</dbReference>
<evidence type="ECO:0000313" key="11">
    <source>
        <dbReference type="Proteomes" id="UP000318231"/>
    </source>
</evidence>
<feature type="active site" description="Electrophile" evidence="6">
    <location>
        <position position="94"/>
    </location>
</feature>
<feature type="active site" description="Proton acceptor" evidence="6">
    <location>
        <position position="161"/>
    </location>
</feature>
<name>A0AAP9ABN3_UREUR</name>
<feature type="binding site" evidence="6">
    <location>
        <position position="167"/>
    </location>
    <ligand>
        <name>substrate</name>
    </ligand>
</feature>
<dbReference type="CDD" id="cd00311">
    <property type="entry name" value="TIM"/>
    <property type="match status" value="1"/>
</dbReference>
<dbReference type="PROSITE" id="PS51440">
    <property type="entry name" value="TIM_2"/>
    <property type="match status" value="1"/>
</dbReference>
<evidence type="ECO:0000313" key="10">
    <source>
        <dbReference type="Proteomes" id="UP000253077"/>
    </source>
</evidence>
<evidence type="ECO:0000256" key="7">
    <source>
        <dbReference type="RuleBase" id="RU363013"/>
    </source>
</evidence>
<protein>
    <recommendedName>
        <fullName evidence="6 7">Triosephosphate isomerase</fullName>
        <shortName evidence="6">TIM</shortName>
        <shortName evidence="6">TPI</shortName>
        <ecNumber evidence="6 7">5.3.1.1</ecNumber>
    </recommendedName>
    <alternativeName>
        <fullName evidence="6">Triose-phosphate isomerase</fullName>
    </alternativeName>
</protein>
<keyword evidence="2 6" id="KW-0312">Gluconeogenesis</keyword>
<proteinExistence type="inferred from homology"/>
<dbReference type="InterPro" id="IPR000652">
    <property type="entry name" value="Triosephosphate_isomerase"/>
</dbReference>
<evidence type="ECO:0000256" key="5">
    <source>
        <dbReference type="ARBA" id="ARBA00023235"/>
    </source>
</evidence>
<reference evidence="9 10" key="1">
    <citation type="submission" date="2018-07" db="EMBL/GenBank/DDBJ databases">
        <title>Ureaplasma urealyticum 1000 the multidrug-resistant clinical isolate obtained from scrapings of the urogenital tract of a woman with inflammatory diseases of the reproductive organs.</title>
        <authorList>
            <person name="Kolesnikova E.A."/>
            <person name="Alekseeva A.E."/>
            <person name="Brusnigina N.F."/>
            <person name="Makhova M.A."/>
        </authorList>
    </citation>
    <scope>NUCLEOTIDE SEQUENCE [LARGE SCALE GENOMIC DNA]</scope>
    <source>
        <strain evidence="9 10">1000</strain>
    </source>
</reference>
<comment type="pathway">
    <text evidence="6 7">Carbohydrate degradation; glycolysis; D-glyceraldehyde 3-phosphate from glycerone phosphate: step 1/1.</text>
</comment>
<dbReference type="EC" id="5.3.1.1" evidence="6 7"/>
<evidence type="ECO:0000256" key="4">
    <source>
        <dbReference type="ARBA" id="ARBA00023152"/>
    </source>
</evidence>
<dbReference type="PROSITE" id="PS00171">
    <property type="entry name" value="TIM_1"/>
    <property type="match status" value="1"/>
</dbReference>
<dbReference type="Proteomes" id="UP000318231">
    <property type="component" value="Chromosome"/>
</dbReference>
<comment type="catalytic activity">
    <reaction evidence="6 7">
        <text>D-glyceraldehyde 3-phosphate = dihydroxyacetone phosphate</text>
        <dbReference type="Rhea" id="RHEA:18585"/>
        <dbReference type="ChEBI" id="CHEBI:57642"/>
        <dbReference type="ChEBI" id="CHEBI:59776"/>
        <dbReference type="EC" id="5.3.1.1"/>
    </reaction>
</comment>
<keyword evidence="4 6" id="KW-0324">Glycolysis</keyword>